<dbReference type="EMBL" id="JBBUTH010000008">
    <property type="protein sequence ID" value="MEK8051934.1"/>
    <property type="molecule type" value="Genomic_DNA"/>
</dbReference>
<dbReference type="Proteomes" id="UP001365405">
    <property type="component" value="Unassembled WGS sequence"/>
</dbReference>
<dbReference type="InterPro" id="IPR029787">
    <property type="entry name" value="Nucleotide_cyclase"/>
</dbReference>
<evidence type="ECO:0000259" key="1">
    <source>
        <dbReference type="PROSITE" id="PS50125"/>
    </source>
</evidence>
<dbReference type="Gene3D" id="1.25.40.10">
    <property type="entry name" value="Tetratricopeptide repeat domain"/>
    <property type="match status" value="1"/>
</dbReference>
<comment type="caution">
    <text evidence="2">The sequence shown here is derived from an EMBL/GenBank/DDBJ whole genome shotgun (WGS) entry which is preliminary data.</text>
</comment>
<organism evidence="2 3">
    <name type="scientific">Pseudaquabacterium inlustre</name>
    <dbReference type="NCBI Taxonomy" id="2984192"/>
    <lineage>
        <taxon>Bacteria</taxon>
        <taxon>Pseudomonadati</taxon>
        <taxon>Pseudomonadota</taxon>
        <taxon>Betaproteobacteria</taxon>
        <taxon>Burkholderiales</taxon>
        <taxon>Sphaerotilaceae</taxon>
        <taxon>Pseudaquabacterium</taxon>
    </lineage>
</organism>
<gene>
    <name evidence="2" type="ORF">AACH10_16905</name>
</gene>
<dbReference type="RefSeq" id="WP_341411629.1">
    <property type="nucleotide sequence ID" value="NZ_JBBUTH010000008.1"/>
</dbReference>
<sequence length="613" mass="64655">MSEGPLQTVQATVLFADVVESMRLIAQDEPLHAARVQRLVRGLGQRYVQQFGGRVLERRGDGLLASFESPRQAAAAALASLAALPASGDAAAGLAPLQLRIGLHCASLLLDEDGGAYGQGLGLAARLAALAQPDEVWLSAEVRDQLTEPLDGQLVDQGEVFVKHVPQPLRAYRLRAGPAAEVLTAGAGARAPDGGHQAPPDIRPRLAVLPLAWDAACAVAPTAATGPGAAPGAGPDAGDVLVDRLAAALSASPLLQITSMLSSNAFRGRGIAPAEAGQRLGADYVLAGLRLPTEAHRLAVQLRLLHVRTGRCVWEAERACAAAAVADAGPPWLGEVVLAVADALSVTELDIARGQPLPNLATHTLYLAAVGMLHRFSRSDFERAHDMLQALRERAPRHAVPAAWLARWHVFRIVQGWSPDVARDSALASDQAQRALDRDPDSSLALTMAGSVRAGAHLDMAGARSYYELALTRNPSEPLAWLLKGVAHGFLGEGEAALASSERSLQLSPLDPLRFYYDSLSATAAMGARQYARAVELAERAIRANCMHGSSYRALAIAQMMLGRTDDARATVLRLRAVEPGSSVRQFLSRAAVDSEQNRLFARALADAGLPAG</sequence>
<proteinExistence type="predicted"/>
<dbReference type="InterPro" id="IPR001054">
    <property type="entry name" value="A/G_cyclase"/>
</dbReference>
<evidence type="ECO:0000313" key="2">
    <source>
        <dbReference type="EMBL" id="MEK8051934.1"/>
    </source>
</evidence>
<feature type="domain" description="Guanylate cyclase" evidence="1">
    <location>
        <begin position="12"/>
        <end position="128"/>
    </location>
</feature>
<keyword evidence="3" id="KW-1185">Reference proteome</keyword>
<evidence type="ECO:0000313" key="3">
    <source>
        <dbReference type="Proteomes" id="UP001365405"/>
    </source>
</evidence>
<reference evidence="2 3" key="1">
    <citation type="submission" date="2024-04" db="EMBL/GenBank/DDBJ databases">
        <title>Novel species of the genus Ideonella isolated from streams.</title>
        <authorList>
            <person name="Lu H."/>
        </authorList>
    </citation>
    <scope>NUCLEOTIDE SEQUENCE [LARGE SCALE GENOMIC DNA]</scope>
    <source>
        <strain evidence="2 3">DXS22W</strain>
    </source>
</reference>
<accession>A0ABU9CMJ3</accession>
<name>A0ABU9CMJ3_9BURK</name>
<dbReference type="Pfam" id="PF00211">
    <property type="entry name" value="Guanylate_cyc"/>
    <property type="match status" value="1"/>
</dbReference>
<protein>
    <submittedName>
        <fullName evidence="2">Tetratricopeptide repeat protein</fullName>
    </submittedName>
</protein>
<dbReference type="PROSITE" id="PS50125">
    <property type="entry name" value="GUANYLATE_CYCLASE_2"/>
    <property type="match status" value="1"/>
</dbReference>
<dbReference type="SUPFAM" id="SSF55073">
    <property type="entry name" value="Nucleotide cyclase"/>
    <property type="match status" value="1"/>
</dbReference>
<dbReference type="Gene3D" id="3.30.70.1230">
    <property type="entry name" value="Nucleotide cyclase"/>
    <property type="match status" value="1"/>
</dbReference>
<dbReference type="SUPFAM" id="SSF48452">
    <property type="entry name" value="TPR-like"/>
    <property type="match status" value="1"/>
</dbReference>
<dbReference type="InterPro" id="IPR011990">
    <property type="entry name" value="TPR-like_helical_dom_sf"/>
</dbReference>